<evidence type="ECO:0000313" key="12">
    <source>
        <dbReference type="Proteomes" id="UP001154078"/>
    </source>
</evidence>
<dbReference type="Pfam" id="PF00225">
    <property type="entry name" value="Kinesin"/>
    <property type="match status" value="1"/>
</dbReference>
<dbReference type="GO" id="GO:0005524">
    <property type="term" value="F:ATP binding"/>
    <property type="evidence" value="ECO:0007669"/>
    <property type="project" value="UniProtKB-UniRule"/>
</dbReference>
<feature type="domain" description="Kinesin motor" evidence="10">
    <location>
        <begin position="354"/>
        <end position="697"/>
    </location>
</feature>
<dbReference type="FunFam" id="3.40.850.10:FF:000147">
    <property type="entry name" value="kinesin-like protein CG14535"/>
    <property type="match status" value="1"/>
</dbReference>
<feature type="region of interest" description="Disordered" evidence="9">
    <location>
        <begin position="1361"/>
        <end position="1417"/>
    </location>
</feature>
<feature type="region of interest" description="Disordered" evidence="9">
    <location>
        <begin position="152"/>
        <end position="233"/>
    </location>
</feature>
<evidence type="ECO:0000256" key="6">
    <source>
        <dbReference type="ARBA" id="ARBA00023175"/>
    </source>
</evidence>
<comment type="similarity">
    <text evidence="8">Belongs to the TRAFAC class myosin-kinesin ATPase superfamily. Kinesin family.</text>
</comment>
<dbReference type="PROSITE" id="PS50067">
    <property type="entry name" value="KINESIN_MOTOR_2"/>
    <property type="match status" value="1"/>
</dbReference>
<feature type="compositionally biased region" description="Basic and acidic residues" evidence="9">
    <location>
        <begin position="1363"/>
        <end position="1372"/>
    </location>
</feature>
<feature type="compositionally biased region" description="Low complexity" evidence="9">
    <location>
        <begin position="1400"/>
        <end position="1410"/>
    </location>
</feature>
<dbReference type="Gene3D" id="3.40.850.10">
    <property type="entry name" value="Kinesin motor domain"/>
    <property type="match status" value="1"/>
</dbReference>
<feature type="compositionally biased region" description="Polar residues" evidence="9">
    <location>
        <begin position="224"/>
        <end position="233"/>
    </location>
</feature>
<dbReference type="GO" id="GO:0008017">
    <property type="term" value="F:microtubule binding"/>
    <property type="evidence" value="ECO:0007669"/>
    <property type="project" value="InterPro"/>
</dbReference>
<dbReference type="SMART" id="SM00129">
    <property type="entry name" value="KISc"/>
    <property type="match status" value="1"/>
</dbReference>
<feature type="region of interest" description="Disordered" evidence="9">
    <location>
        <begin position="1"/>
        <end position="42"/>
    </location>
</feature>
<reference evidence="11" key="1">
    <citation type="submission" date="2021-12" db="EMBL/GenBank/DDBJ databases">
        <authorList>
            <person name="King R."/>
        </authorList>
    </citation>
    <scope>NUCLEOTIDE SEQUENCE</scope>
</reference>
<feature type="compositionally biased region" description="Polar residues" evidence="9">
    <location>
        <begin position="803"/>
        <end position="834"/>
    </location>
</feature>
<evidence type="ECO:0000256" key="7">
    <source>
        <dbReference type="ARBA" id="ARBA00023212"/>
    </source>
</evidence>
<dbReference type="EMBL" id="OV121138">
    <property type="protein sequence ID" value="CAH0561101.1"/>
    <property type="molecule type" value="Genomic_DNA"/>
</dbReference>
<evidence type="ECO:0000256" key="3">
    <source>
        <dbReference type="ARBA" id="ARBA00022701"/>
    </source>
</evidence>
<protein>
    <recommendedName>
        <fullName evidence="10">Kinesin motor domain-containing protein</fullName>
    </recommendedName>
</protein>
<dbReference type="OrthoDB" id="8862460at2759"/>
<accession>A0A9P0BE51</accession>
<feature type="compositionally biased region" description="Polar residues" evidence="9">
    <location>
        <begin position="322"/>
        <end position="331"/>
    </location>
</feature>
<feature type="compositionally biased region" description="Low complexity" evidence="9">
    <location>
        <begin position="723"/>
        <end position="739"/>
    </location>
</feature>
<dbReference type="Proteomes" id="UP001154078">
    <property type="component" value="Chromosome 7"/>
</dbReference>
<dbReference type="InterPro" id="IPR027417">
    <property type="entry name" value="P-loop_NTPase"/>
</dbReference>
<dbReference type="InterPro" id="IPR036961">
    <property type="entry name" value="Kinesin_motor_dom_sf"/>
</dbReference>
<dbReference type="PRINTS" id="PR00380">
    <property type="entry name" value="KINESINHEAVY"/>
</dbReference>
<dbReference type="InterPro" id="IPR001752">
    <property type="entry name" value="Kinesin_motor_dom"/>
</dbReference>
<proteinExistence type="inferred from homology"/>
<feature type="binding site" evidence="8">
    <location>
        <begin position="451"/>
        <end position="458"/>
    </location>
    <ligand>
        <name>ATP</name>
        <dbReference type="ChEBI" id="CHEBI:30616"/>
    </ligand>
</feature>
<evidence type="ECO:0000256" key="9">
    <source>
        <dbReference type="SAM" id="MobiDB-lite"/>
    </source>
</evidence>
<evidence type="ECO:0000256" key="5">
    <source>
        <dbReference type="ARBA" id="ARBA00022840"/>
    </source>
</evidence>
<dbReference type="GO" id="GO:0003777">
    <property type="term" value="F:microtubule motor activity"/>
    <property type="evidence" value="ECO:0007669"/>
    <property type="project" value="InterPro"/>
</dbReference>
<dbReference type="PANTHER" id="PTHR21608:SF7">
    <property type="entry name" value="KINESIN-LIKE PROTEIN CG14535"/>
    <property type="match status" value="1"/>
</dbReference>
<keyword evidence="12" id="KW-1185">Reference proteome</keyword>
<feature type="compositionally biased region" description="Polar residues" evidence="9">
    <location>
        <begin position="764"/>
        <end position="773"/>
    </location>
</feature>
<evidence type="ECO:0000256" key="4">
    <source>
        <dbReference type="ARBA" id="ARBA00022741"/>
    </source>
</evidence>
<keyword evidence="2" id="KW-0963">Cytoplasm</keyword>
<organism evidence="11 12">
    <name type="scientific">Brassicogethes aeneus</name>
    <name type="common">Rape pollen beetle</name>
    <name type="synonym">Meligethes aeneus</name>
    <dbReference type="NCBI Taxonomy" id="1431903"/>
    <lineage>
        <taxon>Eukaryota</taxon>
        <taxon>Metazoa</taxon>
        <taxon>Ecdysozoa</taxon>
        <taxon>Arthropoda</taxon>
        <taxon>Hexapoda</taxon>
        <taxon>Insecta</taxon>
        <taxon>Pterygota</taxon>
        <taxon>Neoptera</taxon>
        <taxon>Endopterygota</taxon>
        <taxon>Coleoptera</taxon>
        <taxon>Polyphaga</taxon>
        <taxon>Cucujiformia</taxon>
        <taxon>Nitidulidae</taxon>
        <taxon>Meligethinae</taxon>
        <taxon>Brassicogethes</taxon>
    </lineage>
</organism>
<comment type="subcellular location">
    <subcellularLocation>
        <location evidence="1">Cytoplasm</location>
        <location evidence="1">Cytoskeleton</location>
    </subcellularLocation>
</comment>
<feature type="region of interest" description="Disordered" evidence="9">
    <location>
        <begin position="311"/>
        <end position="331"/>
    </location>
</feature>
<dbReference type="InterPro" id="IPR027640">
    <property type="entry name" value="Kinesin-like_fam"/>
</dbReference>
<keyword evidence="3" id="KW-0493">Microtubule</keyword>
<name>A0A9P0BE51_BRAAE</name>
<gene>
    <name evidence="11" type="ORF">MELIAE_LOCUS10722</name>
</gene>
<feature type="region of interest" description="Disordered" evidence="9">
    <location>
        <begin position="705"/>
        <end position="845"/>
    </location>
</feature>
<sequence>MEFSRAFHPGKRRATPIPVAPPRIPTPMPLNNNNTSRTNKPKEQITISTISGGPSVEVGTGRNQLQLQHQLNYQNPQMSHHPATCGSDIPMLITKQSYKLLDNDVKTAWINPRLISKIDMEAMKKTADYPPPPERNMNGCSSTGVFHHNNRHPSCGRVHDREWERGTVNGQRAGVSKPRSVPASTVQAPDPSSRRKRRPSMDLHANNNPPPTAYRSHIPKATKSRSGPTSNNQQKLKYVPMQKNVFHHHQSETTSCYVGAGLTTSASASAGVYGLYSETNYVYTVNDSTSSAAAAFFARAAQKLNLSSPHRRKRYNSEDENNTGFCGSLQRSPPSVPPALLRRIGVKEITGVGKVKVMLRVSSTGQNSEGSSANTFFNLDKRKKQLTLIDPSSCNGSTPEDRKVGVAAPKMFAFDAVFSQDDSQTEVCSSALTDVIHAVINGTDGCLFCFGHAGLGKSYTMLGTPDNANTLGIIPCAISWLFKGINEQKQKTGARFSVRVSAVEVCGPTNQLRDLLAGYSNDSEQSPGVYLRDDPLFGNHPPHCELRVPTAEKAAHYLDAAVECRTGAGAAHTSAAQREDARDSHLLFTLHVYQYSVAGKGGVAGGRSRLHLIDLGNSDRGKASGGIPLSGVGNILLGIFNGQKHLPYKEHKLTQLLKDCLSSLTCHAAMIVHVSPYAQNYSDTLTTVQLASRIHRMRRRRIKFVNVGTGNGSGGSSGEEATRTTGTSSEPDPSSSDLSADTVIYVGPTDDATDGEHPPVYIPSLNSGDNRGSMSKILRGSSAEQKPKQKSEEKPSIHRPIKTCQSNKTSPAHTNSPKQSPSRIPSIKNKQPVNGASDEQWIDGPRISKSKVAEARHLMKEVCHVKKRETWIDGPMQSEPSNAGYGYMDSHKKNMIRQWVEHQTSQIAKVNKHGHTRSDPKTHKEAAKELTQFKNCDEEVIAKPLDSKKHEVVEESVIRTGLKLNSNQADIIPECVTPEEKPENDDEIEDEEEPVEMPPALPLIQPLSSREVSLESLDQLLKERMLSNAEYNSYQNNTYEEHLCSDEEVLEIIEVEEPLEPVPTQDCCLQVTEEDIAFCMGLSENPLPEVDQEHILDHPLRILSQENLTVVSTFTDSMSVYTDLERILPRHRYDRYNLYNDDYEDPDNPYQRNGNFDETTKKKFDQLAKLHELFSNRLAKANVANSETYQLQKQNQRVLTRCESLTLNDMLYGDGNHDNSSIYSEPAYVAQKFCENCKGNIDRPATAQNWYTDTYMSASTYDLQKLPNENGLGRFHSHSHRYSHKFNKDNNIAYLRHPDGASNPNLREDFTARLQGDKVKAFEDSITVQPLPPPSLSSVERMNRAALSLETGVSAIKLTQKSEGYDSGHDSTPRTSKHSPAAISRRAESGYDSVVRDSESSSIDSDTSRLSHLRNRRGKCKHKHEKSFCSWFLNPFTCKYIDEPPETHF</sequence>
<dbReference type="GO" id="GO:0005874">
    <property type="term" value="C:microtubule"/>
    <property type="evidence" value="ECO:0007669"/>
    <property type="project" value="UniProtKB-KW"/>
</dbReference>
<keyword evidence="4 8" id="KW-0547">Nucleotide-binding</keyword>
<feature type="compositionally biased region" description="Pro residues" evidence="9">
    <location>
        <begin position="18"/>
        <end position="28"/>
    </location>
</feature>
<evidence type="ECO:0000256" key="8">
    <source>
        <dbReference type="PROSITE-ProRule" id="PRU00283"/>
    </source>
</evidence>
<keyword evidence="7" id="KW-0206">Cytoskeleton</keyword>
<dbReference type="PANTHER" id="PTHR21608">
    <property type="entry name" value="KINESIN-LIKE PROTEIN CG14535"/>
    <property type="match status" value="1"/>
</dbReference>
<evidence type="ECO:0000256" key="1">
    <source>
        <dbReference type="ARBA" id="ARBA00004245"/>
    </source>
</evidence>
<feature type="compositionally biased region" description="Basic and acidic residues" evidence="9">
    <location>
        <begin position="785"/>
        <end position="796"/>
    </location>
</feature>
<dbReference type="GO" id="GO:0007018">
    <property type="term" value="P:microtubule-based movement"/>
    <property type="evidence" value="ECO:0007669"/>
    <property type="project" value="InterPro"/>
</dbReference>
<keyword evidence="6 8" id="KW-0505">Motor protein</keyword>
<dbReference type="SUPFAM" id="SSF52540">
    <property type="entry name" value="P-loop containing nucleoside triphosphate hydrolases"/>
    <property type="match status" value="1"/>
</dbReference>
<evidence type="ECO:0000256" key="2">
    <source>
        <dbReference type="ARBA" id="ARBA00022490"/>
    </source>
</evidence>
<evidence type="ECO:0000313" key="11">
    <source>
        <dbReference type="EMBL" id="CAH0561101.1"/>
    </source>
</evidence>
<evidence type="ECO:0000259" key="10">
    <source>
        <dbReference type="PROSITE" id="PS50067"/>
    </source>
</evidence>
<keyword evidence="5 8" id="KW-0067">ATP-binding</keyword>
<feature type="compositionally biased region" description="Basic and acidic residues" evidence="9">
    <location>
        <begin position="1385"/>
        <end position="1399"/>
    </location>
</feature>